<evidence type="ECO:0000313" key="7">
    <source>
        <dbReference type="Proteomes" id="UP000284178"/>
    </source>
</evidence>
<feature type="binding site" evidence="4">
    <location>
        <position position="334"/>
    </location>
    <ligand>
        <name>S-adenosyl-L-methionine</name>
        <dbReference type="ChEBI" id="CHEBI:59789"/>
    </ligand>
</feature>
<dbReference type="PANTHER" id="PTHR11061:SF30">
    <property type="entry name" value="TRNA (URACIL(54)-C(5))-METHYLTRANSFERASE"/>
    <property type="match status" value="1"/>
</dbReference>
<dbReference type="Gene3D" id="2.40.50.1070">
    <property type="match status" value="1"/>
</dbReference>
<dbReference type="GO" id="GO:0070041">
    <property type="term" value="F:rRNA (uridine-C5-)-methyltransferase activity"/>
    <property type="evidence" value="ECO:0007669"/>
    <property type="project" value="TreeGrafter"/>
</dbReference>
<comment type="caution">
    <text evidence="6">The sequence shown here is derived from an EMBL/GenBank/DDBJ whole genome shotgun (WGS) entry which is preliminary data.</text>
</comment>
<evidence type="ECO:0000256" key="5">
    <source>
        <dbReference type="PROSITE-ProRule" id="PRU10015"/>
    </source>
</evidence>
<dbReference type="GO" id="GO:0070475">
    <property type="term" value="P:rRNA base methylation"/>
    <property type="evidence" value="ECO:0007669"/>
    <property type="project" value="TreeGrafter"/>
</dbReference>
<gene>
    <name evidence="6" type="ORF">DWY25_06580</name>
</gene>
<dbReference type="PANTHER" id="PTHR11061">
    <property type="entry name" value="RNA M5U METHYLTRANSFERASE"/>
    <property type="match status" value="1"/>
</dbReference>
<evidence type="ECO:0000256" key="2">
    <source>
        <dbReference type="ARBA" id="ARBA00022679"/>
    </source>
</evidence>
<name>A0A412G3G9_9FIRM</name>
<keyword evidence="3 4" id="KW-0949">S-adenosyl-L-methionine</keyword>
<keyword evidence="7" id="KW-1185">Reference proteome</keyword>
<dbReference type="FunFam" id="2.40.50.1070:FF:000003">
    <property type="entry name" value="23S rRNA (Uracil-5-)-methyltransferase RumA"/>
    <property type="match status" value="1"/>
</dbReference>
<comment type="similarity">
    <text evidence="4">Belongs to the class I-like SAM-binding methyltransferase superfamily. RNA M5U methyltransferase family.</text>
</comment>
<proteinExistence type="inferred from homology"/>
<dbReference type="EC" id="2.1.1.190" evidence="6"/>
<dbReference type="InterPro" id="IPR030391">
    <property type="entry name" value="MeTrfase_TrmA_CS"/>
</dbReference>
<dbReference type="CDD" id="cd02440">
    <property type="entry name" value="AdoMet_MTases"/>
    <property type="match status" value="1"/>
</dbReference>
<dbReference type="FunFam" id="3.40.50.150:FF:000009">
    <property type="entry name" value="23S rRNA (Uracil(1939)-C(5))-methyltransferase RlmD"/>
    <property type="match status" value="1"/>
</dbReference>
<protein>
    <submittedName>
        <fullName evidence="6">23S rRNA (Uracil(1939)-C(5))-methyltransferase RlmD</fullName>
        <ecNumber evidence="6">2.1.1.190</ecNumber>
    </submittedName>
</protein>
<sequence>MIQKGERRMALKKNDVFTGAAVDYTFDGLGVVRHEGLCFFVKDLLKGESAEIGVTAVKKNVGYGRVIRRLSESPQRVEPRCPVARQCGGCQLQTMGAELQAEFKRHRVADCFQRIGHLDVEVQPVLSMEFPWNYRNKVQVPVGVNRDGKVISGYYRSHSHDIVDFDECCLHSELENQILRSLRSWIEEAGDPAQLRYWLIKHAFKTGQVMVVLIAKSENLKGKDELIGRLTAAYPQIRSIILNVNGREDNVILGDREIVLWGSASIEEELLGLRFQISAKSFYQINPVQTEVLYTKAIELAGLTGEETVIDVYCGTGTIGLSAARKAKRVIGIEIVPSAVEDAKKNAVRNGIANAEFICGDAGVCTAQLLERRIQPDVAIVDPPRKGLDGTTIDSLVRMNPGRIVYVSCDPATLARDCAVLNERGYGVEVVQPVDMFPQTTHVEIVCFLFRKD</sequence>
<dbReference type="PROSITE" id="PS51687">
    <property type="entry name" value="SAM_MT_RNA_M5U"/>
    <property type="match status" value="1"/>
</dbReference>
<evidence type="ECO:0000256" key="4">
    <source>
        <dbReference type="PROSITE-ProRule" id="PRU01024"/>
    </source>
</evidence>
<evidence type="ECO:0000256" key="1">
    <source>
        <dbReference type="ARBA" id="ARBA00022603"/>
    </source>
</evidence>
<keyword evidence="2 4" id="KW-0808">Transferase</keyword>
<dbReference type="InterPro" id="IPR012340">
    <property type="entry name" value="NA-bd_OB-fold"/>
</dbReference>
<evidence type="ECO:0000313" key="6">
    <source>
        <dbReference type="EMBL" id="RGR75073.1"/>
    </source>
</evidence>
<dbReference type="InterPro" id="IPR010280">
    <property type="entry name" value="U5_MeTrfase_fam"/>
</dbReference>
<feature type="binding site" evidence="4">
    <location>
        <position position="382"/>
    </location>
    <ligand>
        <name>S-adenosyl-L-methionine</name>
        <dbReference type="ChEBI" id="CHEBI:59789"/>
    </ligand>
</feature>
<dbReference type="PROSITE" id="PS01230">
    <property type="entry name" value="TRMA_1"/>
    <property type="match status" value="1"/>
</dbReference>
<dbReference type="InterPro" id="IPR030390">
    <property type="entry name" value="MeTrfase_TrmA_AS"/>
</dbReference>
<dbReference type="Gene3D" id="3.40.50.150">
    <property type="entry name" value="Vaccinia Virus protein VP39"/>
    <property type="match status" value="1"/>
</dbReference>
<feature type="binding site" evidence="4">
    <location>
        <position position="284"/>
    </location>
    <ligand>
        <name>S-adenosyl-L-methionine</name>
        <dbReference type="ChEBI" id="CHEBI:59789"/>
    </ligand>
</feature>
<keyword evidence="1 4" id="KW-0489">Methyltransferase</keyword>
<dbReference type="SUPFAM" id="SSF53335">
    <property type="entry name" value="S-adenosyl-L-methionine-dependent methyltransferases"/>
    <property type="match status" value="1"/>
</dbReference>
<feature type="active site" evidence="5">
    <location>
        <position position="409"/>
    </location>
</feature>
<dbReference type="EMBL" id="QRUP01000006">
    <property type="protein sequence ID" value="RGR75073.1"/>
    <property type="molecule type" value="Genomic_DNA"/>
</dbReference>
<dbReference type="PROSITE" id="PS01231">
    <property type="entry name" value="TRMA_2"/>
    <property type="match status" value="1"/>
</dbReference>
<dbReference type="NCBIfam" id="TIGR00479">
    <property type="entry name" value="rumA"/>
    <property type="match status" value="1"/>
</dbReference>
<dbReference type="InterPro" id="IPR029063">
    <property type="entry name" value="SAM-dependent_MTases_sf"/>
</dbReference>
<evidence type="ECO:0000256" key="3">
    <source>
        <dbReference type="ARBA" id="ARBA00022691"/>
    </source>
</evidence>
<dbReference type="SUPFAM" id="SSF50249">
    <property type="entry name" value="Nucleic acid-binding proteins"/>
    <property type="match status" value="1"/>
</dbReference>
<feature type="binding site" evidence="4">
    <location>
        <position position="313"/>
    </location>
    <ligand>
        <name>S-adenosyl-L-methionine</name>
        <dbReference type="ChEBI" id="CHEBI:59789"/>
    </ligand>
</feature>
<feature type="active site" description="Nucleophile" evidence="4">
    <location>
        <position position="409"/>
    </location>
</feature>
<dbReference type="Pfam" id="PF05958">
    <property type="entry name" value="tRNA_U5-meth_tr"/>
    <property type="match status" value="1"/>
</dbReference>
<dbReference type="AlphaFoldDB" id="A0A412G3G9"/>
<dbReference type="Gene3D" id="2.40.50.140">
    <property type="entry name" value="Nucleic acid-binding proteins"/>
    <property type="match status" value="1"/>
</dbReference>
<reference evidence="6 7" key="1">
    <citation type="submission" date="2018-08" db="EMBL/GenBank/DDBJ databases">
        <title>A genome reference for cultivated species of the human gut microbiota.</title>
        <authorList>
            <person name="Zou Y."/>
            <person name="Xue W."/>
            <person name="Luo G."/>
        </authorList>
    </citation>
    <scope>NUCLEOTIDE SEQUENCE [LARGE SCALE GENOMIC DNA]</scope>
    <source>
        <strain evidence="6 7">AF24-29</strain>
    </source>
</reference>
<organism evidence="6 7">
    <name type="scientific">Holdemania filiformis</name>
    <dbReference type="NCBI Taxonomy" id="61171"/>
    <lineage>
        <taxon>Bacteria</taxon>
        <taxon>Bacillati</taxon>
        <taxon>Bacillota</taxon>
        <taxon>Erysipelotrichia</taxon>
        <taxon>Erysipelotrichales</taxon>
        <taxon>Erysipelotrichaceae</taxon>
        <taxon>Holdemania</taxon>
    </lineage>
</organism>
<dbReference type="Proteomes" id="UP000284178">
    <property type="component" value="Unassembled WGS sequence"/>
</dbReference>
<accession>A0A412G3G9</accession>